<evidence type="ECO:0000313" key="3">
    <source>
        <dbReference type="Proteomes" id="UP001470230"/>
    </source>
</evidence>
<reference evidence="2 3" key="1">
    <citation type="submission" date="2024-04" db="EMBL/GenBank/DDBJ databases">
        <title>Tritrichomonas musculus Genome.</title>
        <authorList>
            <person name="Alves-Ferreira E."/>
            <person name="Grigg M."/>
            <person name="Lorenzi H."/>
            <person name="Galac M."/>
        </authorList>
    </citation>
    <scope>NUCLEOTIDE SEQUENCE [LARGE SCALE GENOMIC DNA]</scope>
    <source>
        <strain evidence="2 3">EAF2021</strain>
    </source>
</reference>
<dbReference type="SUPFAM" id="SSF49785">
    <property type="entry name" value="Galactose-binding domain-like"/>
    <property type="match status" value="1"/>
</dbReference>
<organism evidence="2 3">
    <name type="scientific">Tritrichomonas musculus</name>
    <dbReference type="NCBI Taxonomy" id="1915356"/>
    <lineage>
        <taxon>Eukaryota</taxon>
        <taxon>Metamonada</taxon>
        <taxon>Parabasalia</taxon>
        <taxon>Tritrichomonadida</taxon>
        <taxon>Tritrichomonadidae</taxon>
        <taxon>Tritrichomonas</taxon>
    </lineage>
</organism>
<evidence type="ECO:0000313" key="2">
    <source>
        <dbReference type="EMBL" id="KAK8900317.1"/>
    </source>
</evidence>
<evidence type="ECO:0000259" key="1">
    <source>
        <dbReference type="PROSITE" id="PS50022"/>
    </source>
</evidence>
<gene>
    <name evidence="2" type="ORF">M9Y10_002640</name>
</gene>
<name>A0ABR2LBV4_9EUKA</name>
<proteinExistence type="predicted"/>
<dbReference type="EMBL" id="JAPFFF010000001">
    <property type="protein sequence ID" value="KAK8900317.1"/>
    <property type="molecule type" value="Genomic_DNA"/>
</dbReference>
<accession>A0ABR2LBV4</accession>
<sequence length="117" mass="13643">MITVITISRAMLFAMKIIIIKKTTGSALTLKTYNCFPNYRNLKSWAVEISSDKENWEVIDEENDCSYMNGRFLTHTFHIEKPPSKESRYIRIKSTGPCWNGEYYFNIGKIEIYGTLI</sequence>
<dbReference type="PROSITE" id="PS50022">
    <property type="entry name" value="FA58C_3"/>
    <property type="match status" value="1"/>
</dbReference>
<dbReference type="InterPro" id="IPR000421">
    <property type="entry name" value="FA58C"/>
</dbReference>
<protein>
    <recommendedName>
        <fullName evidence="1">F5/8 type C domain-containing protein</fullName>
    </recommendedName>
</protein>
<feature type="domain" description="F5/8 type C" evidence="1">
    <location>
        <begin position="1"/>
        <end position="115"/>
    </location>
</feature>
<dbReference type="Gene3D" id="2.60.120.260">
    <property type="entry name" value="Galactose-binding domain-like"/>
    <property type="match status" value="1"/>
</dbReference>
<comment type="caution">
    <text evidence="2">The sequence shown here is derived from an EMBL/GenBank/DDBJ whole genome shotgun (WGS) entry which is preliminary data.</text>
</comment>
<dbReference type="InterPro" id="IPR008979">
    <property type="entry name" value="Galactose-bd-like_sf"/>
</dbReference>
<keyword evidence="3" id="KW-1185">Reference proteome</keyword>
<dbReference type="Proteomes" id="UP001470230">
    <property type="component" value="Unassembled WGS sequence"/>
</dbReference>